<comment type="caution">
    <text evidence="1">The sequence shown here is derived from an EMBL/GenBank/DDBJ whole genome shotgun (WGS) entry which is preliminary data.</text>
</comment>
<evidence type="ECO:0000313" key="1">
    <source>
        <dbReference type="EMBL" id="GJE85356.1"/>
    </source>
</evidence>
<name>A0A9P3FZA1_9APHY</name>
<accession>A0A9P3FZA1</accession>
<reference evidence="1 2" key="1">
    <citation type="submission" date="2021-08" db="EMBL/GenBank/DDBJ databases">
        <title>Draft Genome Sequence of Phanerochaete sordida strain YK-624.</title>
        <authorList>
            <person name="Mori T."/>
            <person name="Dohra H."/>
            <person name="Suzuki T."/>
            <person name="Kawagishi H."/>
            <person name="Hirai H."/>
        </authorList>
    </citation>
    <scope>NUCLEOTIDE SEQUENCE [LARGE SCALE GENOMIC DNA]</scope>
    <source>
        <strain evidence="1 2">YK-624</strain>
    </source>
</reference>
<organism evidence="1 2">
    <name type="scientific">Phanerochaete sordida</name>
    <dbReference type="NCBI Taxonomy" id="48140"/>
    <lineage>
        <taxon>Eukaryota</taxon>
        <taxon>Fungi</taxon>
        <taxon>Dikarya</taxon>
        <taxon>Basidiomycota</taxon>
        <taxon>Agaricomycotina</taxon>
        <taxon>Agaricomycetes</taxon>
        <taxon>Polyporales</taxon>
        <taxon>Phanerochaetaceae</taxon>
        <taxon>Phanerochaete</taxon>
    </lineage>
</organism>
<dbReference type="AlphaFoldDB" id="A0A9P3FZA1"/>
<dbReference type="Proteomes" id="UP000703269">
    <property type="component" value="Unassembled WGS sequence"/>
</dbReference>
<dbReference type="EMBL" id="BPQB01000002">
    <property type="protein sequence ID" value="GJE85356.1"/>
    <property type="molecule type" value="Genomic_DNA"/>
</dbReference>
<evidence type="ECO:0000313" key="2">
    <source>
        <dbReference type="Proteomes" id="UP000703269"/>
    </source>
</evidence>
<proteinExistence type="predicted"/>
<sequence>MIIFEKSHNELLYGYCSIMPLILTSRFMLNLRTLGARGADEEHAQPGSGYTSAAFTVPVGNIGASLDLGSEPGAQREWFELDDFAVCGGSDDGSSTHDIGFSSTGAVYDEGAV</sequence>
<gene>
    <name evidence="1" type="ORF">PsYK624_014350</name>
</gene>
<keyword evidence="2" id="KW-1185">Reference proteome</keyword>
<protein>
    <submittedName>
        <fullName evidence="1">Uncharacterized protein</fullName>
    </submittedName>
</protein>